<dbReference type="RefSeq" id="WP_386751950.1">
    <property type="nucleotide sequence ID" value="NZ_JBHSNM010000001.1"/>
</dbReference>
<keyword evidence="7" id="KW-1185">Reference proteome</keyword>
<gene>
    <name evidence="6" type="ORF">ACFPN1_00145</name>
</gene>
<dbReference type="Pfam" id="PF09685">
    <property type="entry name" value="MamF_MmsF"/>
    <property type="match status" value="1"/>
</dbReference>
<evidence type="ECO:0000256" key="5">
    <source>
        <dbReference type="SAM" id="Phobius"/>
    </source>
</evidence>
<keyword evidence="3 5" id="KW-1133">Transmembrane helix</keyword>
<dbReference type="EMBL" id="JBHSNM010000001">
    <property type="protein sequence ID" value="MFC5568477.1"/>
    <property type="molecule type" value="Genomic_DNA"/>
</dbReference>
<reference evidence="7" key="1">
    <citation type="journal article" date="2019" name="Int. J. Syst. Evol. Microbiol.">
        <title>The Global Catalogue of Microorganisms (GCM) 10K type strain sequencing project: providing services to taxonomists for standard genome sequencing and annotation.</title>
        <authorList>
            <consortium name="The Broad Institute Genomics Platform"/>
            <consortium name="The Broad Institute Genome Sequencing Center for Infectious Disease"/>
            <person name="Wu L."/>
            <person name="Ma J."/>
        </authorList>
    </citation>
    <scope>NUCLEOTIDE SEQUENCE [LARGE SCALE GENOMIC DNA]</scope>
    <source>
        <strain evidence="7">KACC 11407</strain>
    </source>
</reference>
<evidence type="ECO:0000313" key="7">
    <source>
        <dbReference type="Proteomes" id="UP001596036"/>
    </source>
</evidence>
<organism evidence="6 7">
    <name type="scientific">Lysobacter yangpyeongensis</name>
    <dbReference type="NCBI Taxonomy" id="346182"/>
    <lineage>
        <taxon>Bacteria</taxon>
        <taxon>Pseudomonadati</taxon>
        <taxon>Pseudomonadota</taxon>
        <taxon>Gammaproteobacteria</taxon>
        <taxon>Lysobacterales</taxon>
        <taxon>Lysobacteraceae</taxon>
        <taxon>Lysobacter</taxon>
    </lineage>
</organism>
<accession>A0ABW0SHJ2</accession>
<name>A0ABW0SHJ2_9GAMM</name>
<feature type="transmembrane region" description="Helical" evidence="5">
    <location>
        <begin position="12"/>
        <end position="35"/>
    </location>
</feature>
<keyword evidence="4 5" id="KW-0472">Membrane</keyword>
<evidence type="ECO:0000313" key="6">
    <source>
        <dbReference type="EMBL" id="MFC5568477.1"/>
    </source>
</evidence>
<dbReference type="InterPro" id="IPR019109">
    <property type="entry name" value="MamF_MmsF"/>
</dbReference>
<evidence type="ECO:0000256" key="4">
    <source>
        <dbReference type="ARBA" id="ARBA00023136"/>
    </source>
</evidence>
<keyword evidence="2 5" id="KW-0812">Transmembrane</keyword>
<comment type="subcellular location">
    <subcellularLocation>
        <location evidence="1">Membrane</location>
        <topology evidence="1">Multi-pass membrane protein</topology>
    </subcellularLocation>
</comment>
<evidence type="ECO:0000256" key="1">
    <source>
        <dbReference type="ARBA" id="ARBA00004141"/>
    </source>
</evidence>
<protein>
    <submittedName>
        <fullName evidence="6">DUF4870 domain-containing protein</fullName>
    </submittedName>
</protein>
<evidence type="ECO:0000256" key="2">
    <source>
        <dbReference type="ARBA" id="ARBA00022692"/>
    </source>
</evidence>
<comment type="caution">
    <text evidence="6">The sequence shown here is derived from an EMBL/GenBank/DDBJ whole genome shotgun (WGS) entry which is preliminary data.</text>
</comment>
<dbReference type="Proteomes" id="UP001596036">
    <property type="component" value="Unassembled WGS sequence"/>
</dbReference>
<feature type="transmembrane region" description="Helical" evidence="5">
    <location>
        <begin position="55"/>
        <end position="79"/>
    </location>
</feature>
<sequence>MNQQVSSSDDKTLAMVTHLSGIFLGFVMPLIVWLINKDKEDKGYLVEQSKEALNFQITVAIAMVVSWILMFVLIGLLLLPAVALANLVLCIIAAVKTSESETYRYPFTLRLIK</sequence>
<proteinExistence type="predicted"/>
<evidence type="ECO:0000256" key="3">
    <source>
        <dbReference type="ARBA" id="ARBA00022989"/>
    </source>
</evidence>